<dbReference type="KEGG" id="mmw:Mmwyl1_0435"/>
<dbReference type="AlphaFoldDB" id="A6VSE3"/>
<gene>
    <name evidence="1" type="ordered locus">Mmwyl1_0435</name>
</gene>
<dbReference type="HOGENOM" id="CLU_1561109_0_0_6"/>
<name>A6VSE3_MARMS</name>
<sequence length="171" mass="19215">MICLLLFGCSHVPLGSMLKLSAFDENSFLSLNPHELRSRIEVDSPLKIDVHKTNLSLKLDSSSGDLLFDYPLKLLFVKDLPAEAHWLSPIPARTQYVLALSDEAIDNFTALQARMRVEQPKRYHLTIDTGFQNGAEEQSEAVLSVSIKLSAETDYITLLDRVSIDVKEEQL</sequence>
<dbReference type="eggNOG" id="ENOG5032SCI">
    <property type="taxonomic scope" value="Bacteria"/>
</dbReference>
<reference evidence="1" key="1">
    <citation type="submission" date="2007-06" db="EMBL/GenBank/DDBJ databases">
        <title>Complete sequence of Marinomonas sp. MWYL1.</title>
        <authorList>
            <consortium name="US DOE Joint Genome Institute"/>
            <person name="Copeland A."/>
            <person name="Lucas S."/>
            <person name="Lapidus A."/>
            <person name="Barry K."/>
            <person name="Glavina del Rio T."/>
            <person name="Dalin E."/>
            <person name="Tice H."/>
            <person name="Pitluck S."/>
            <person name="Kiss H."/>
            <person name="Brettin T."/>
            <person name="Bruce D."/>
            <person name="Detter J.C."/>
            <person name="Han C."/>
            <person name="Schmutz J."/>
            <person name="Larimer F."/>
            <person name="Land M."/>
            <person name="Hauser L."/>
            <person name="Kyrpides N."/>
            <person name="Kim E."/>
            <person name="Johnston A.W.B."/>
            <person name="Todd J.D."/>
            <person name="Rogers R."/>
            <person name="Wexler M."/>
            <person name="Bond P.L."/>
            <person name="Li Y."/>
            <person name="Richardson P."/>
        </authorList>
    </citation>
    <scope>NUCLEOTIDE SEQUENCE [LARGE SCALE GENOMIC DNA]</scope>
    <source>
        <strain evidence="1">MWYL1</strain>
    </source>
</reference>
<evidence type="ECO:0000313" key="1">
    <source>
        <dbReference type="EMBL" id="ABR69372.1"/>
    </source>
</evidence>
<protein>
    <submittedName>
        <fullName evidence="1">Uncharacterized protein</fullName>
    </submittedName>
</protein>
<proteinExistence type="predicted"/>
<accession>A6VSE3</accession>
<dbReference type="EMBL" id="CP000749">
    <property type="protein sequence ID" value="ABR69372.1"/>
    <property type="molecule type" value="Genomic_DNA"/>
</dbReference>
<organism evidence="1">
    <name type="scientific">Marinomonas sp. (strain MWYL1)</name>
    <dbReference type="NCBI Taxonomy" id="400668"/>
    <lineage>
        <taxon>Bacteria</taxon>
        <taxon>Pseudomonadati</taxon>
        <taxon>Pseudomonadota</taxon>
        <taxon>Gammaproteobacteria</taxon>
        <taxon>Oceanospirillales</taxon>
        <taxon>Oceanospirillaceae</taxon>
        <taxon>Marinomonas</taxon>
    </lineage>
</organism>
<dbReference type="STRING" id="400668.Mmwyl1_0435"/>